<dbReference type="EMBL" id="BIFQ01000002">
    <property type="protein sequence ID" value="GCE09403.1"/>
    <property type="molecule type" value="Genomic_DNA"/>
</dbReference>
<feature type="transmembrane region" description="Helical" evidence="7">
    <location>
        <begin position="132"/>
        <end position="152"/>
    </location>
</feature>
<keyword evidence="3" id="KW-1003">Cell membrane</keyword>
<feature type="domain" description="ABC transmembrane type-1" evidence="9">
    <location>
        <begin position="95"/>
        <end position="308"/>
    </location>
</feature>
<dbReference type="RefSeq" id="WP_126601817.1">
    <property type="nucleotide sequence ID" value="NZ_BIFQ01000002.1"/>
</dbReference>
<evidence type="ECO:0000256" key="7">
    <source>
        <dbReference type="RuleBase" id="RU363032"/>
    </source>
</evidence>
<sequence length="319" mass="35531">MNTPLSLEVTPEETRTSSDPRRQIRRRTSSSSWIGYLFIAPNFLGFAIFTLLPLLFSLVIAFARWDIVSGTGGITWVGLTNFSNLLQDPNFWESVRTTLIYVGASLPLSLLLGLLIALALNGPIPGRGILRVAFFIPYFANTVAIATVWLLLYHPTAGPINVVLKNLGVSNPPGWIISSEWALPALIMLAVWSSAGYNSIIYLAALQDVPQELYDAARIDGANNWMRFYYVALPFLRPSIFFLFVTGFISSSQGFGLINLMTQGGPGHATTVASYYIYQNAFQFYRYGYASAMAWVMFLLVFVLTLVFWFSQQRRSPSA</sequence>
<dbReference type="Pfam" id="PF00528">
    <property type="entry name" value="BPD_transp_1"/>
    <property type="match status" value="1"/>
</dbReference>
<dbReference type="Gene3D" id="1.10.3720.10">
    <property type="entry name" value="MetI-like"/>
    <property type="match status" value="1"/>
</dbReference>
<dbReference type="InterPro" id="IPR035906">
    <property type="entry name" value="MetI-like_sf"/>
</dbReference>
<feature type="transmembrane region" description="Helical" evidence="7">
    <location>
        <begin position="99"/>
        <end position="120"/>
    </location>
</feature>
<dbReference type="OrthoDB" id="42615at2"/>
<dbReference type="CDD" id="cd06261">
    <property type="entry name" value="TM_PBP2"/>
    <property type="match status" value="1"/>
</dbReference>
<evidence type="ECO:0000256" key="2">
    <source>
        <dbReference type="ARBA" id="ARBA00022448"/>
    </source>
</evidence>
<dbReference type="GO" id="GO:0005886">
    <property type="term" value="C:plasma membrane"/>
    <property type="evidence" value="ECO:0007669"/>
    <property type="project" value="UniProtKB-SubCell"/>
</dbReference>
<gene>
    <name evidence="10" type="ORF">KDAU_67320</name>
</gene>
<keyword evidence="6 7" id="KW-0472">Membrane</keyword>
<name>A0A401ZRB3_9CHLR</name>
<proteinExistence type="inferred from homology"/>
<feature type="transmembrane region" description="Helical" evidence="7">
    <location>
        <begin position="33"/>
        <end position="63"/>
    </location>
</feature>
<dbReference type="PROSITE" id="PS50928">
    <property type="entry name" value="ABC_TM1"/>
    <property type="match status" value="1"/>
</dbReference>
<feature type="compositionally biased region" description="Basic and acidic residues" evidence="8">
    <location>
        <begin position="12"/>
        <end position="22"/>
    </location>
</feature>
<reference evidence="11" key="1">
    <citation type="submission" date="2018-12" db="EMBL/GenBank/DDBJ databases">
        <title>Tengunoibacter tsumagoiensis gen. nov., sp. nov., Dictyobacter kobayashii sp. nov., D. alpinus sp. nov., and D. joshuensis sp. nov. and description of Dictyobacteraceae fam. nov. within the order Ktedonobacterales isolated from Tengu-no-mugimeshi.</title>
        <authorList>
            <person name="Wang C.M."/>
            <person name="Zheng Y."/>
            <person name="Sakai Y."/>
            <person name="Toyoda A."/>
            <person name="Minakuchi Y."/>
            <person name="Abe K."/>
            <person name="Yokota A."/>
            <person name="Yabe S."/>
        </authorList>
    </citation>
    <scope>NUCLEOTIDE SEQUENCE [LARGE SCALE GENOMIC DNA]</scope>
    <source>
        <strain evidence="11">S-27</strain>
    </source>
</reference>
<keyword evidence="5 7" id="KW-1133">Transmembrane helix</keyword>
<evidence type="ECO:0000256" key="5">
    <source>
        <dbReference type="ARBA" id="ARBA00022989"/>
    </source>
</evidence>
<feature type="region of interest" description="Disordered" evidence="8">
    <location>
        <begin position="1"/>
        <end position="22"/>
    </location>
</feature>
<organism evidence="10 11">
    <name type="scientific">Dictyobacter aurantiacus</name>
    <dbReference type="NCBI Taxonomy" id="1936993"/>
    <lineage>
        <taxon>Bacteria</taxon>
        <taxon>Bacillati</taxon>
        <taxon>Chloroflexota</taxon>
        <taxon>Ktedonobacteria</taxon>
        <taxon>Ktedonobacterales</taxon>
        <taxon>Dictyobacteraceae</taxon>
        <taxon>Dictyobacter</taxon>
    </lineage>
</organism>
<comment type="subcellular location">
    <subcellularLocation>
        <location evidence="1 7">Cell membrane</location>
        <topology evidence="1 7">Multi-pass membrane protein</topology>
    </subcellularLocation>
</comment>
<evidence type="ECO:0000256" key="3">
    <source>
        <dbReference type="ARBA" id="ARBA00022475"/>
    </source>
</evidence>
<evidence type="ECO:0000256" key="6">
    <source>
        <dbReference type="ARBA" id="ARBA00023136"/>
    </source>
</evidence>
<feature type="transmembrane region" description="Helical" evidence="7">
    <location>
        <begin position="287"/>
        <end position="310"/>
    </location>
</feature>
<dbReference type="InterPro" id="IPR051393">
    <property type="entry name" value="ABC_transporter_permease"/>
</dbReference>
<dbReference type="InterPro" id="IPR000515">
    <property type="entry name" value="MetI-like"/>
</dbReference>
<comment type="similarity">
    <text evidence="7">Belongs to the binding-protein-dependent transport system permease family.</text>
</comment>
<evidence type="ECO:0000259" key="9">
    <source>
        <dbReference type="PROSITE" id="PS50928"/>
    </source>
</evidence>
<dbReference type="Proteomes" id="UP000287224">
    <property type="component" value="Unassembled WGS sequence"/>
</dbReference>
<feature type="transmembrane region" description="Helical" evidence="7">
    <location>
        <begin position="227"/>
        <end position="249"/>
    </location>
</feature>
<evidence type="ECO:0000256" key="4">
    <source>
        <dbReference type="ARBA" id="ARBA00022692"/>
    </source>
</evidence>
<accession>A0A401ZRB3</accession>
<dbReference type="AlphaFoldDB" id="A0A401ZRB3"/>
<evidence type="ECO:0000313" key="11">
    <source>
        <dbReference type="Proteomes" id="UP000287224"/>
    </source>
</evidence>
<evidence type="ECO:0000256" key="1">
    <source>
        <dbReference type="ARBA" id="ARBA00004651"/>
    </source>
</evidence>
<evidence type="ECO:0000256" key="8">
    <source>
        <dbReference type="SAM" id="MobiDB-lite"/>
    </source>
</evidence>
<feature type="transmembrane region" description="Helical" evidence="7">
    <location>
        <begin position="181"/>
        <end position="206"/>
    </location>
</feature>
<keyword evidence="2 7" id="KW-0813">Transport</keyword>
<keyword evidence="11" id="KW-1185">Reference proteome</keyword>
<dbReference type="GO" id="GO:0055085">
    <property type="term" value="P:transmembrane transport"/>
    <property type="evidence" value="ECO:0007669"/>
    <property type="project" value="InterPro"/>
</dbReference>
<dbReference type="PANTHER" id="PTHR30193:SF37">
    <property type="entry name" value="INNER MEMBRANE ABC TRANSPORTER PERMEASE PROTEIN YCJO"/>
    <property type="match status" value="1"/>
</dbReference>
<dbReference type="PANTHER" id="PTHR30193">
    <property type="entry name" value="ABC TRANSPORTER PERMEASE PROTEIN"/>
    <property type="match status" value="1"/>
</dbReference>
<dbReference type="SUPFAM" id="SSF161098">
    <property type="entry name" value="MetI-like"/>
    <property type="match status" value="1"/>
</dbReference>
<comment type="caution">
    <text evidence="10">The sequence shown here is derived from an EMBL/GenBank/DDBJ whole genome shotgun (WGS) entry which is preliminary data.</text>
</comment>
<keyword evidence="4 7" id="KW-0812">Transmembrane</keyword>
<evidence type="ECO:0000313" key="10">
    <source>
        <dbReference type="EMBL" id="GCE09403.1"/>
    </source>
</evidence>
<protein>
    <submittedName>
        <fullName evidence="10">ABC transporter permease</fullName>
    </submittedName>
</protein>